<feature type="domain" description="Glycosyl transferase family 1" evidence="9">
    <location>
        <begin position="280"/>
        <end position="430"/>
    </location>
</feature>
<accession>A0ABW3KQW8</accession>
<evidence type="ECO:0000313" key="12">
    <source>
        <dbReference type="Proteomes" id="UP001597086"/>
    </source>
</evidence>
<evidence type="ECO:0000256" key="4">
    <source>
        <dbReference type="ARBA" id="ARBA00010281"/>
    </source>
</evidence>
<keyword evidence="6 8" id="KW-0808">Transferase</keyword>
<keyword evidence="7 8" id="KW-0320">Glycogen biosynthesis</keyword>
<sequence>MKIFHLSAECYPIAKVGGLADVVGALPKYQNDNGEESAVIMPFYKNPFTTTHNFSAVFEGHVHLGNTSYPYQILKTSEVSLGFEVYFVAIDALLNTPFVYSENDIDRFLAFQIAALDWILTLKQFPNILHCHDHHTGLIPFMTQECYKYEALNKIPVITTIHNAQYQGWMPYEHLHKIPPFNMEHIGLLDWDKVINPLAAAIKCAWRVTTVSPSYMEELKQNANGLEQLLAHESGKAVGVLNGIDTEVWNPETDDYIIENYNATTVAAGKKANKKWLCKRFNLDEEKPLVAFIGRLVGEKGAELLPEVFHKVLQQEVVNILLLGSGHQDTEEQLSQLRANYSGNYNVYIGYDEKLSHIIYAGADFLLMPSRVEPCGLNQMYCLRYGTVPVVRRIGGLKDTVVDINDNGFGICHDDVTVSDIAYAVHRALEFYNDTVQFQANRTFIMSIDHSWKTSAKTYINLYNSINQQHYD</sequence>
<evidence type="ECO:0000256" key="7">
    <source>
        <dbReference type="ARBA" id="ARBA00023056"/>
    </source>
</evidence>
<dbReference type="CDD" id="cd03791">
    <property type="entry name" value="GT5_Glycogen_synthase_DULL1-like"/>
    <property type="match status" value="1"/>
</dbReference>
<comment type="caution">
    <text evidence="11">The sequence shown here is derived from an EMBL/GenBank/DDBJ whole genome shotgun (WGS) entry which is preliminary data.</text>
</comment>
<comment type="function">
    <text evidence="2 8">Synthesizes alpha-1,4-glucan chains using ADP-glucose.</text>
</comment>
<dbReference type="EC" id="2.4.1.21" evidence="8"/>
<dbReference type="Gene3D" id="3.40.50.2000">
    <property type="entry name" value="Glycogen Phosphorylase B"/>
    <property type="match status" value="2"/>
</dbReference>
<feature type="domain" description="Starch synthase catalytic" evidence="10">
    <location>
        <begin position="2"/>
        <end position="231"/>
    </location>
</feature>
<evidence type="ECO:0000256" key="2">
    <source>
        <dbReference type="ARBA" id="ARBA00002764"/>
    </source>
</evidence>
<proteinExistence type="inferred from homology"/>
<gene>
    <name evidence="8" type="primary">glgA</name>
    <name evidence="11" type="ORF">ACFQ13_05260</name>
</gene>
<dbReference type="InterPro" id="IPR011835">
    <property type="entry name" value="GS/SS"/>
</dbReference>
<evidence type="ECO:0000259" key="10">
    <source>
        <dbReference type="Pfam" id="PF08323"/>
    </source>
</evidence>
<dbReference type="RefSeq" id="WP_386114848.1">
    <property type="nucleotide sequence ID" value="NZ_JBHTKM010000017.1"/>
</dbReference>
<organism evidence="11 12">
    <name type="scientific">Winogradskyella rapida</name>
    <dbReference type="NCBI Taxonomy" id="549701"/>
    <lineage>
        <taxon>Bacteria</taxon>
        <taxon>Pseudomonadati</taxon>
        <taxon>Bacteroidota</taxon>
        <taxon>Flavobacteriia</taxon>
        <taxon>Flavobacteriales</taxon>
        <taxon>Flavobacteriaceae</taxon>
        <taxon>Winogradskyella</taxon>
    </lineage>
</organism>
<name>A0ABW3KQW8_9FLAO</name>
<evidence type="ECO:0000313" key="11">
    <source>
        <dbReference type="EMBL" id="MFD1015325.1"/>
    </source>
</evidence>
<dbReference type="Pfam" id="PF00534">
    <property type="entry name" value="Glycos_transf_1"/>
    <property type="match status" value="1"/>
</dbReference>
<evidence type="ECO:0000256" key="3">
    <source>
        <dbReference type="ARBA" id="ARBA00004964"/>
    </source>
</evidence>
<dbReference type="InterPro" id="IPR001296">
    <property type="entry name" value="Glyco_trans_1"/>
</dbReference>
<comment type="similarity">
    <text evidence="4 8">Belongs to the glycosyltransferase 1 family. Bacterial/plant glycogen synthase subfamily.</text>
</comment>
<dbReference type="InterPro" id="IPR013534">
    <property type="entry name" value="Starch_synth_cat_dom"/>
</dbReference>
<feature type="binding site" evidence="8">
    <location>
        <position position="15"/>
    </location>
    <ligand>
        <name>ADP-alpha-D-glucose</name>
        <dbReference type="ChEBI" id="CHEBI:57498"/>
    </ligand>
</feature>
<dbReference type="PANTHER" id="PTHR45825:SF11">
    <property type="entry name" value="ALPHA AMYLASE DOMAIN-CONTAINING PROTEIN"/>
    <property type="match status" value="1"/>
</dbReference>
<dbReference type="NCBIfam" id="TIGR02095">
    <property type="entry name" value="glgA"/>
    <property type="match status" value="1"/>
</dbReference>
<comment type="pathway">
    <text evidence="3 8">Glycan biosynthesis; glycogen biosynthesis.</text>
</comment>
<evidence type="ECO:0000256" key="6">
    <source>
        <dbReference type="ARBA" id="ARBA00022679"/>
    </source>
</evidence>
<dbReference type="GO" id="GO:0009011">
    <property type="term" value="F:alpha-1,4-glucan glucosyltransferase (ADP-glucose donor) activity"/>
    <property type="evidence" value="ECO:0007669"/>
    <property type="project" value="UniProtKB-EC"/>
</dbReference>
<keyword evidence="5 8" id="KW-0328">Glycosyltransferase</keyword>
<evidence type="ECO:0000256" key="1">
    <source>
        <dbReference type="ARBA" id="ARBA00001478"/>
    </source>
</evidence>
<comment type="catalytic activity">
    <reaction evidence="1 8">
        <text>[(1-&gt;4)-alpha-D-glucosyl](n) + ADP-alpha-D-glucose = [(1-&gt;4)-alpha-D-glucosyl](n+1) + ADP + H(+)</text>
        <dbReference type="Rhea" id="RHEA:18189"/>
        <dbReference type="Rhea" id="RHEA-COMP:9584"/>
        <dbReference type="Rhea" id="RHEA-COMP:9587"/>
        <dbReference type="ChEBI" id="CHEBI:15378"/>
        <dbReference type="ChEBI" id="CHEBI:15444"/>
        <dbReference type="ChEBI" id="CHEBI:57498"/>
        <dbReference type="ChEBI" id="CHEBI:456216"/>
        <dbReference type="EC" id="2.4.1.21"/>
    </reaction>
</comment>
<evidence type="ECO:0000256" key="5">
    <source>
        <dbReference type="ARBA" id="ARBA00022676"/>
    </source>
</evidence>
<dbReference type="EMBL" id="JBHTKM010000017">
    <property type="protein sequence ID" value="MFD1015325.1"/>
    <property type="molecule type" value="Genomic_DNA"/>
</dbReference>
<dbReference type="Pfam" id="PF08323">
    <property type="entry name" value="Glyco_transf_5"/>
    <property type="match status" value="1"/>
</dbReference>
<dbReference type="SUPFAM" id="SSF53756">
    <property type="entry name" value="UDP-Glycosyltransferase/glycogen phosphorylase"/>
    <property type="match status" value="1"/>
</dbReference>
<keyword evidence="12" id="KW-1185">Reference proteome</keyword>
<dbReference type="Proteomes" id="UP001597086">
    <property type="component" value="Unassembled WGS sequence"/>
</dbReference>
<dbReference type="PANTHER" id="PTHR45825">
    <property type="entry name" value="GRANULE-BOUND STARCH SYNTHASE 1, CHLOROPLASTIC/AMYLOPLASTIC"/>
    <property type="match status" value="1"/>
</dbReference>
<evidence type="ECO:0000256" key="8">
    <source>
        <dbReference type="HAMAP-Rule" id="MF_00484"/>
    </source>
</evidence>
<dbReference type="HAMAP" id="MF_00484">
    <property type="entry name" value="Glycogen_synth"/>
    <property type="match status" value="1"/>
</dbReference>
<reference evidence="12" key="1">
    <citation type="journal article" date="2019" name="Int. J. Syst. Evol. Microbiol.">
        <title>The Global Catalogue of Microorganisms (GCM) 10K type strain sequencing project: providing services to taxonomists for standard genome sequencing and annotation.</title>
        <authorList>
            <consortium name="The Broad Institute Genomics Platform"/>
            <consortium name="The Broad Institute Genome Sequencing Center for Infectious Disease"/>
            <person name="Wu L."/>
            <person name="Ma J."/>
        </authorList>
    </citation>
    <scope>NUCLEOTIDE SEQUENCE [LARGE SCALE GENOMIC DNA]</scope>
    <source>
        <strain evidence="12">CCUG 56098</strain>
    </source>
</reference>
<protein>
    <recommendedName>
        <fullName evidence="8">Glycogen synthase</fullName>
        <ecNumber evidence="8">2.4.1.21</ecNumber>
    </recommendedName>
    <alternativeName>
        <fullName evidence="8">Starch [bacterial glycogen] synthase</fullName>
    </alternativeName>
</protein>
<evidence type="ECO:0000259" key="9">
    <source>
        <dbReference type="Pfam" id="PF00534"/>
    </source>
</evidence>